<dbReference type="Pfam" id="PF22941">
    <property type="entry name" value="TADA2A-like_3rd"/>
    <property type="match status" value="1"/>
</dbReference>
<evidence type="ECO:0000256" key="3">
    <source>
        <dbReference type="ARBA" id="ARBA00022771"/>
    </source>
</evidence>
<dbReference type="SUPFAM" id="SSF46689">
    <property type="entry name" value="Homeodomain-like"/>
    <property type="match status" value="2"/>
</dbReference>
<feature type="region of interest" description="Disordered" evidence="10">
    <location>
        <begin position="315"/>
        <end position="354"/>
    </location>
</feature>
<dbReference type="InterPro" id="IPR041983">
    <property type="entry name" value="ADA2-like_ZZ"/>
</dbReference>
<dbReference type="Pfam" id="PF04433">
    <property type="entry name" value="SWIRM"/>
    <property type="match status" value="1"/>
</dbReference>
<dbReference type="EMBL" id="HBKP01006684">
    <property type="protein sequence ID" value="CAE2210063.1"/>
    <property type="molecule type" value="Transcribed_RNA"/>
</dbReference>
<dbReference type="PROSITE" id="PS50090">
    <property type="entry name" value="MYB_LIKE"/>
    <property type="match status" value="1"/>
</dbReference>
<dbReference type="PROSITE" id="PS51293">
    <property type="entry name" value="SANT"/>
    <property type="match status" value="1"/>
</dbReference>
<evidence type="ECO:0000259" key="12">
    <source>
        <dbReference type="PROSITE" id="PS50135"/>
    </source>
</evidence>
<dbReference type="Gene3D" id="3.30.60.90">
    <property type="match status" value="1"/>
</dbReference>
<dbReference type="PROSITE" id="PS50135">
    <property type="entry name" value="ZF_ZZ_2"/>
    <property type="match status" value="1"/>
</dbReference>
<dbReference type="GO" id="GO:0005634">
    <property type="term" value="C:nucleus"/>
    <property type="evidence" value="ECO:0007669"/>
    <property type="project" value="UniProtKB-SubCell"/>
</dbReference>
<dbReference type="InterPro" id="IPR017930">
    <property type="entry name" value="Myb_dom"/>
</dbReference>
<keyword evidence="5 8" id="KW-0805">Transcription regulation</keyword>
<evidence type="ECO:0000259" key="15">
    <source>
        <dbReference type="PROSITE" id="PS51294"/>
    </source>
</evidence>
<dbReference type="InterPro" id="IPR007526">
    <property type="entry name" value="SWIRM"/>
</dbReference>
<name>A0A7S4MA68_9EUKA</name>
<organism evidence="16">
    <name type="scientific">Vannella robusta</name>
    <dbReference type="NCBI Taxonomy" id="1487602"/>
    <lineage>
        <taxon>Eukaryota</taxon>
        <taxon>Amoebozoa</taxon>
        <taxon>Discosea</taxon>
        <taxon>Flabellinia</taxon>
        <taxon>Vannellidae</taxon>
        <taxon>Vannella</taxon>
    </lineage>
</organism>
<feature type="compositionally biased region" description="Basic and acidic residues" evidence="10">
    <location>
        <begin position="334"/>
        <end position="351"/>
    </location>
</feature>
<evidence type="ECO:0000256" key="8">
    <source>
        <dbReference type="PIRNR" id="PIRNR025024"/>
    </source>
</evidence>
<dbReference type="GO" id="GO:0008270">
    <property type="term" value="F:zinc ion binding"/>
    <property type="evidence" value="ECO:0007669"/>
    <property type="project" value="UniProtKB-KW"/>
</dbReference>
<evidence type="ECO:0000259" key="11">
    <source>
        <dbReference type="PROSITE" id="PS50090"/>
    </source>
</evidence>
<dbReference type="PIRSF" id="PIRSF025024">
    <property type="entry name" value="Transcriptional_adaptor_2"/>
    <property type="match status" value="1"/>
</dbReference>
<dbReference type="CDD" id="cd00167">
    <property type="entry name" value="SANT"/>
    <property type="match status" value="1"/>
</dbReference>
<keyword evidence="6 8" id="KW-0804">Transcription</keyword>
<feature type="domain" description="Myb-like" evidence="11">
    <location>
        <begin position="76"/>
        <end position="119"/>
    </location>
</feature>
<dbReference type="InterPro" id="IPR036388">
    <property type="entry name" value="WH-like_DNA-bd_sf"/>
</dbReference>
<dbReference type="PROSITE" id="PS01357">
    <property type="entry name" value="ZF_ZZ_1"/>
    <property type="match status" value="1"/>
</dbReference>
<evidence type="ECO:0000259" key="14">
    <source>
        <dbReference type="PROSITE" id="PS51293"/>
    </source>
</evidence>
<evidence type="ECO:0000313" key="16">
    <source>
        <dbReference type="EMBL" id="CAE2210063.1"/>
    </source>
</evidence>
<dbReference type="InterPro" id="IPR000433">
    <property type="entry name" value="Znf_ZZ"/>
</dbReference>
<evidence type="ECO:0000256" key="6">
    <source>
        <dbReference type="ARBA" id="ARBA00023163"/>
    </source>
</evidence>
<keyword evidence="3 9" id="KW-0863">Zinc-finger</keyword>
<keyword evidence="4" id="KW-0862">Zinc</keyword>
<evidence type="ECO:0000256" key="9">
    <source>
        <dbReference type="PROSITE-ProRule" id="PRU00228"/>
    </source>
</evidence>
<dbReference type="CDD" id="cd02335">
    <property type="entry name" value="ZZ_ADA2"/>
    <property type="match status" value="1"/>
</dbReference>
<dbReference type="Pfam" id="PF00249">
    <property type="entry name" value="Myb_DNA-binding"/>
    <property type="match status" value="1"/>
</dbReference>
<keyword evidence="2" id="KW-0479">Metal-binding</keyword>
<dbReference type="GO" id="GO:0003682">
    <property type="term" value="F:chromatin binding"/>
    <property type="evidence" value="ECO:0007669"/>
    <property type="project" value="TreeGrafter"/>
</dbReference>
<dbReference type="InterPro" id="IPR009057">
    <property type="entry name" value="Homeodomain-like_sf"/>
</dbReference>
<dbReference type="InterPro" id="IPR017884">
    <property type="entry name" value="SANT_dom"/>
</dbReference>
<dbReference type="Gene3D" id="1.10.10.60">
    <property type="entry name" value="Homeodomain-like"/>
    <property type="match status" value="1"/>
</dbReference>
<dbReference type="SUPFAM" id="SSF57850">
    <property type="entry name" value="RING/U-box"/>
    <property type="match status" value="1"/>
</dbReference>
<dbReference type="GO" id="GO:0003713">
    <property type="term" value="F:transcription coactivator activity"/>
    <property type="evidence" value="ECO:0007669"/>
    <property type="project" value="InterPro"/>
</dbReference>
<feature type="domain" description="HTH myb-type" evidence="15">
    <location>
        <begin position="76"/>
        <end position="123"/>
    </location>
</feature>
<dbReference type="PROSITE" id="PS50934">
    <property type="entry name" value="SWIRM"/>
    <property type="match status" value="1"/>
</dbReference>
<evidence type="ECO:0000256" key="1">
    <source>
        <dbReference type="ARBA" id="ARBA00004123"/>
    </source>
</evidence>
<dbReference type="Gene3D" id="1.10.10.10">
    <property type="entry name" value="Winged helix-like DNA-binding domain superfamily/Winged helix DNA-binding domain"/>
    <property type="match status" value="1"/>
</dbReference>
<evidence type="ECO:0000256" key="10">
    <source>
        <dbReference type="SAM" id="MobiDB-lite"/>
    </source>
</evidence>
<keyword evidence="7 8" id="KW-0539">Nucleus</keyword>
<evidence type="ECO:0000256" key="7">
    <source>
        <dbReference type="ARBA" id="ARBA00023242"/>
    </source>
</evidence>
<dbReference type="FunFam" id="1.10.10.10:FF:000087">
    <property type="entry name" value="Transcriptional adapter 2"/>
    <property type="match status" value="1"/>
</dbReference>
<protein>
    <recommendedName>
        <fullName evidence="8">Transcriptional adapter</fullName>
    </recommendedName>
</protein>
<dbReference type="PANTHER" id="PTHR12374">
    <property type="entry name" value="TRANSCRIPTIONAL ADAPTOR 2 ADA2 -RELATED"/>
    <property type="match status" value="1"/>
</dbReference>
<reference evidence="16" key="1">
    <citation type="submission" date="2021-01" db="EMBL/GenBank/DDBJ databases">
        <authorList>
            <person name="Corre E."/>
            <person name="Pelletier E."/>
            <person name="Niang G."/>
            <person name="Scheremetjew M."/>
            <person name="Finn R."/>
            <person name="Kale V."/>
            <person name="Holt S."/>
            <person name="Cochrane G."/>
            <person name="Meng A."/>
            <person name="Brown T."/>
            <person name="Cohen L."/>
        </authorList>
    </citation>
    <scope>NUCLEOTIDE SEQUENCE</scope>
    <source>
        <strain evidence="16">DIVA3 518/3/11/1/6</strain>
    </source>
</reference>
<feature type="domain" description="SWIRM" evidence="13">
    <location>
        <begin position="349"/>
        <end position="436"/>
    </location>
</feature>
<evidence type="ECO:0000256" key="2">
    <source>
        <dbReference type="ARBA" id="ARBA00022723"/>
    </source>
</evidence>
<dbReference type="SMART" id="SM00291">
    <property type="entry name" value="ZnF_ZZ"/>
    <property type="match status" value="1"/>
</dbReference>
<dbReference type="InterPro" id="IPR043145">
    <property type="entry name" value="Znf_ZZ_sf"/>
</dbReference>
<accession>A0A7S4MA68</accession>
<sequence length="436" mass="51014">MATKTVSLPKGAQYHCDYCRKDISHTIRIKCAHQQCPDFDLCVECFSVGVEIQKHKNDHPYYVMDQLKFPVLDKMWLASEELLLLEGIEMHGMGNWDDISDHVSTKSSDDCRDHYFSLYVESPTCPLPDLSKTFTDEEVAEAVKNSMNAEIVKPVRKTKTPGSQPMDQDLAGFMPRRGEFEVEYDNDAEYILTDMAFNDDDTPTERELKIAALHIYNQKIEKRVENRNFVVQHQLHDLKRMQHKDRRRSKETKTIYKRTRKLLQFVEIEEHEEFVKDLAAENVIRKRINDLLEYRKKGIRSMIDASNYDSLCRRRETQARKQRRESSNIYGYPERSKERGSRWLNRDKDPDAPQPVEVDISNAPGYDLLSLGERQLCESLYLYPSQYMIIKDALVKEYLKTGNLQKSTARFLVKIDVNKTSQVFDFLEQAGWINAQ</sequence>
<comment type="subcellular location">
    <subcellularLocation>
        <location evidence="1 8">Nucleus</location>
    </subcellularLocation>
</comment>
<dbReference type="Pfam" id="PF25299">
    <property type="entry name" value="ZZ_ADA2"/>
    <property type="match status" value="1"/>
</dbReference>
<feature type="domain" description="SANT" evidence="14">
    <location>
        <begin position="71"/>
        <end position="123"/>
    </location>
</feature>
<dbReference type="PROSITE" id="PS51294">
    <property type="entry name" value="HTH_MYB"/>
    <property type="match status" value="1"/>
</dbReference>
<gene>
    <name evidence="16" type="ORF">VSP0166_LOCUS4837</name>
</gene>
<dbReference type="InterPro" id="IPR055141">
    <property type="entry name" value="TADA2A_B-like_dom"/>
</dbReference>
<dbReference type="PANTHER" id="PTHR12374:SF20">
    <property type="entry name" value="TRANSCRIPTIONAL ADAPTER 2-ALPHA"/>
    <property type="match status" value="1"/>
</dbReference>
<dbReference type="FunFam" id="3.30.60.90:FF:000008">
    <property type="entry name" value="Transcriptional adapter 2"/>
    <property type="match status" value="1"/>
</dbReference>
<feature type="domain" description="ZZ-type" evidence="12">
    <location>
        <begin position="11"/>
        <end position="69"/>
    </location>
</feature>
<dbReference type="GO" id="GO:0006357">
    <property type="term" value="P:regulation of transcription by RNA polymerase II"/>
    <property type="evidence" value="ECO:0007669"/>
    <property type="project" value="InterPro"/>
</dbReference>
<evidence type="ECO:0000256" key="5">
    <source>
        <dbReference type="ARBA" id="ARBA00023015"/>
    </source>
</evidence>
<evidence type="ECO:0000259" key="13">
    <source>
        <dbReference type="PROSITE" id="PS50934"/>
    </source>
</evidence>
<dbReference type="GO" id="GO:0006338">
    <property type="term" value="P:chromatin remodeling"/>
    <property type="evidence" value="ECO:0007669"/>
    <property type="project" value="TreeGrafter"/>
</dbReference>
<proteinExistence type="predicted"/>
<dbReference type="SMART" id="SM00717">
    <property type="entry name" value="SANT"/>
    <property type="match status" value="1"/>
</dbReference>
<dbReference type="AlphaFoldDB" id="A0A7S4MA68"/>
<dbReference type="InterPro" id="IPR001005">
    <property type="entry name" value="SANT/Myb"/>
</dbReference>
<dbReference type="InterPro" id="IPR016827">
    <property type="entry name" value="Ada2/TADA2"/>
</dbReference>
<evidence type="ECO:0000256" key="4">
    <source>
        <dbReference type="ARBA" id="ARBA00022833"/>
    </source>
</evidence>